<comment type="caution">
    <text evidence="1">The sequence shown here is derived from an EMBL/GenBank/DDBJ whole genome shotgun (WGS) entry which is preliminary data.</text>
</comment>
<evidence type="ECO:0000313" key="2">
    <source>
        <dbReference type="Proteomes" id="UP000765509"/>
    </source>
</evidence>
<dbReference type="Proteomes" id="UP000765509">
    <property type="component" value="Unassembled WGS sequence"/>
</dbReference>
<name>A0A9Q3K106_9BASI</name>
<evidence type="ECO:0000313" key="1">
    <source>
        <dbReference type="EMBL" id="MBW0571015.1"/>
    </source>
</evidence>
<protein>
    <submittedName>
        <fullName evidence="1">Uncharacterized protein</fullName>
    </submittedName>
</protein>
<proteinExistence type="predicted"/>
<dbReference type="EMBL" id="AVOT02087362">
    <property type="protein sequence ID" value="MBW0571015.1"/>
    <property type="molecule type" value="Genomic_DNA"/>
</dbReference>
<accession>A0A9Q3K106</accession>
<dbReference type="AlphaFoldDB" id="A0A9Q3K106"/>
<sequence>MASSRRRRDGFYPIPYPTAQVFQRRDCWPIQVTREDPNTASENQEAVARLFKRDDRDSREVIMYANDRTIPGTASEEMAAKFAWYEDEFINDFQRTFDDLGRDN</sequence>
<gene>
    <name evidence="1" type="ORF">O181_110730</name>
</gene>
<organism evidence="1 2">
    <name type="scientific">Austropuccinia psidii MF-1</name>
    <dbReference type="NCBI Taxonomy" id="1389203"/>
    <lineage>
        <taxon>Eukaryota</taxon>
        <taxon>Fungi</taxon>
        <taxon>Dikarya</taxon>
        <taxon>Basidiomycota</taxon>
        <taxon>Pucciniomycotina</taxon>
        <taxon>Pucciniomycetes</taxon>
        <taxon>Pucciniales</taxon>
        <taxon>Sphaerophragmiaceae</taxon>
        <taxon>Austropuccinia</taxon>
    </lineage>
</organism>
<keyword evidence="2" id="KW-1185">Reference proteome</keyword>
<reference evidence="1" key="1">
    <citation type="submission" date="2021-03" db="EMBL/GenBank/DDBJ databases">
        <title>Draft genome sequence of rust myrtle Austropuccinia psidii MF-1, a brazilian biotype.</title>
        <authorList>
            <person name="Quecine M.C."/>
            <person name="Pachon D.M.R."/>
            <person name="Bonatelli M.L."/>
            <person name="Correr F.H."/>
            <person name="Franceschini L.M."/>
            <person name="Leite T.F."/>
            <person name="Margarido G.R.A."/>
            <person name="Almeida C.A."/>
            <person name="Ferrarezi J.A."/>
            <person name="Labate C.A."/>
        </authorList>
    </citation>
    <scope>NUCLEOTIDE SEQUENCE</scope>
    <source>
        <strain evidence="1">MF-1</strain>
    </source>
</reference>